<proteinExistence type="inferred from homology"/>
<dbReference type="PANTHER" id="PTHR11380">
    <property type="entry name" value="TRANSCRIPTION INITIATION FACTOR TFIID/SUPT3-RELATED"/>
    <property type="match status" value="1"/>
</dbReference>
<comment type="similarity">
    <text evidence="5">Belongs to the TAF13 family.</text>
</comment>
<keyword evidence="3" id="KW-0804">Transcription</keyword>
<evidence type="ECO:0000313" key="9">
    <source>
        <dbReference type="Proteomes" id="UP000053259"/>
    </source>
</evidence>
<keyword evidence="2" id="KW-0805">Transcription regulation</keyword>
<dbReference type="STRING" id="253628.A0A0D2AEG3"/>
<reference evidence="8 9" key="1">
    <citation type="submission" date="2015-01" db="EMBL/GenBank/DDBJ databases">
        <title>The Genome Sequence of Ochroconis gallopava CBS43764.</title>
        <authorList>
            <consortium name="The Broad Institute Genomics Platform"/>
            <person name="Cuomo C."/>
            <person name="de Hoog S."/>
            <person name="Gorbushina A."/>
            <person name="Stielow B."/>
            <person name="Teixiera M."/>
            <person name="Abouelleil A."/>
            <person name="Chapman S.B."/>
            <person name="Priest M."/>
            <person name="Young S.K."/>
            <person name="Wortman J."/>
            <person name="Nusbaum C."/>
            <person name="Birren B."/>
        </authorList>
    </citation>
    <scope>NUCLEOTIDE SEQUENCE [LARGE SCALE GENOMIC DNA]</scope>
    <source>
        <strain evidence="8 9">CBS 43764</strain>
    </source>
</reference>
<dbReference type="HOGENOM" id="CLU_076665_1_1_1"/>
<evidence type="ECO:0000256" key="2">
    <source>
        <dbReference type="ARBA" id="ARBA00023015"/>
    </source>
</evidence>
<evidence type="ECO:0000256" key="6">
    <source>
        <dbReference type="ARBA" id="ARBA00040136"/>
    </source>
</evidence>
<evidence type="ECO:0000256" key="4">
    <source>
        <dbReference type="ARBA" id="ARBA00023242"/>
    </source>
</evidence>
<feature type="compositionally biased region" description="Acidic residues" evidence="7">
    <location>
        <begin position="165"/>
        <end position="178"/>
    </location>
</feature>
<organism evidence="8 9">
    <name type="scientific">Verruconis gallopava</name>
    <dbReference type="NCBI Taxonomy" id="253628"/>
    <lineage>
        <taxon>Eukaryota</taxon>
        <taxon>Fungi</taxon>
        <taxon>Dikarya</taxon>
        <taxon>Ascomycota</taxon>
        <taxon>Pezizomycotina</taxon>
        <taxon>Dothideomycetes</taxon>
        <taxon>Pleosporomycetidae</taxon>
        <taxon>Venturiales</taxon>
        <taxon>Sympoventuriaceae</taxon>
        <taxon>Verruconis</taxon>
    </lineage>
</organism>
<comment type="subcellular location">
    <subcellularLocation>
        <location evidence="1">Nucleus</location>
    </subcellularLocation>
</comment>
<dbReference type="PANTHER" id="PTHR11380:SF5">
    <property type="entry name" value="TRANSCRIPTION INITIATION FACTOR TFIID SUBUNIT 13"/>
    <property type="match status" value="1"/>
</dbReference>
<evidence type="ECO:0000256" key="7">
    <source>
        <dbReference type="SAM" id="MobiDB-lite"/>
    </source>
</evidence>
<dbReference type="AlphaFoldDB" id="A0A0D2AEG3"/>
<dbReference type="EMBL" id="KN847538">
    <property type="protein sequence ID" value="KIW05388.1"/>
    <property type="molecule type" value="Genomic_DNA"/>
</dbReference>
<evidence type="ECO:0000256" key="5">
    <source>
        <dbReference type="ARBA" id="ARBA00038392"/>
    </source>
</evidence>
<dbReference type="GO" id="GO:0005669">
    <property type="term" value="C:transcription factor TFIID complex"/>
    <property type="evidence" value="ECO:0007669"/>
    <property type="project" value="TreeGrafter"/>
</dbReference>
<sequence>MEVRQRPRPTGQQWFETNDLARYLEAFGDDPPPLPETMRVLDVIAVDYIIETCYEAEAHARYAGRQKVKVDDFQFALRNDTKKLGRVQEMLEKEKGLKLARKAFDLPEGAVQKNIGEDGEVKTKGKRGRKKRVSGEDADALEDSPQKGKKRRKSGAENAFATEGIGEDDVDLEDENDE</sequence>
<accession>A0A0D2AEG3</accession>
<evidence type="ECO:0000256" key="3">
    <source>
        <dbReference type="ARBA" id="ARBA00023163"/>
    </source>
</evidence>
<feature type="region of interest" description="Disordered" evidence="7">
    <location>
        <begin position="115"/>
        <end position="178"/>
    </location>
</feature>
<dbReference type="Gene3D" id="1.10.20.10">
    <property type="entry name" value="Histone, subunit A"/>
    <property type="match status" value="1"/>
</dbReference>
<protein>
    <recommendedName>
        <fullName evidence="6">Transcription initiation factor TFIID subunit 13</fullName>
    </recommendedName>
</protein>
<keyword evidence="4" id="KW-0539">Nucleus</keyword>
<evidence type="ECO:0000313" key="8">
    <source>
        <dbReference type="EMBL" id="KIW05388.1"/>
    </source>
</evidence>
<evidence type="ECO:0000256" key="1">
    <source>
        <dbReference type="ARBA" id="ARBA00004123"/>
    </source>
</evidence>
<gene>
    <name evidence="8" type="ORF">PV09_03903</name>
</gene>
<dbReference type="RefSeq" id="XP_016215257.1">
    <property type="nucleotide sequence ID" value="XM_016357168.1"/>
</dbReference>
<dbReference type="InterPro" id="IPR003195">
    <property type="entry name" value="TFIID_TAF13"/>
</dbReference>
<dbReference type="InParanoid" id="A0A0D2AEG3"/>
<dbReference type="GO" id="GO:0051123">
    <property type="term" value="P:RNA polymerase II preinitiation complex assembly"/>
    <property type="evidence" value="ECO:0007669"/>
    <property type="project" value="TreeGrafter"/>
</dbReference>
<keyword evidence="9" id="KW-1185">Reference proteome</keyword>
<dbReference type="VEuPathDB" id="FungiDB:PV09_03903"/>
<dbReference type="Proteomes" id="UP000053259">
    <property type="component" value="Unassembled WGS sequence"/>
</dbReference>
<dbReference type="Pfam" id="PF02269">
    <property type="entry name" value="TFIID-18kDa"/>
    <property type="match status" value="1"/>
</dbReference>
<dbReference type="OrthoDB" id="10266074at2759"/>
<dbReference type="GO" id="GO:0046982">
    <property type="term" value="F:protein heterodimerization activity"/>
    <property type="evidence" value="ECO:0007669"/>
    <property type="project" value="InterPro"/>
</dbReference>
<dbReference type="SUPFAM" id="SSF47113">
    <property type="entry name" value="Histone-fold"/>
    <property type="match status" value="1"/>
</dbReference>
<name>A0A0D2AEG3_9PEZI</name>
<dbReference type="InterPro" id="IPR009072">
    <property type="entry name" value="Histone-fold"/>
</dbReference>
<dbReference type="GeneID" id="27311876"/>